<proteinExistence type="predicted"/>
<accession>A0A345GTI9</accession>
<sequence length="174" mass="19792">MIQLNSRVKINETYSGGIPDVIGKVGKVQHVAGNVFQLTVTGKVESQYYRGHFYDYNVLATLSEIDEVPYNFKDMEGNLVELGDTVVYGSNKGDMTKGKVVDIKDLTHVRWGVDKKETKFQLEYEVDENLYDGVERRVAKIITRRKWLSEGHRTLIVQKGLSSYFPGELIIQDA</sequence>
<protein>
    <submittedName>
        <fullName evidence="1">Uncharacterized protein</fullName>
    </submittedName>
</protein>
<dbReference type="Pfam" id="PF23835">
    <property type="entry name" value="DUF7205"/>
    <property type="match status" value="1"/>
</dbReference>
<evidence type="ECO:0000313" key="1">
    <source>
        <dbReference type="EMBL" id="AXG66261.1"/>
    </source>
</evidence>
<dbReference type="GeneID" id="55609316"/>
<dbReference type="InterPro" id="IPR055629">
    <property type="entry name" value="DUF7205"/>
</dbReference>
<keyword evidence="2" id="KW-1185">Reference proteome</keyword>
<gene>
    <name evidence="1" type="primary">174</name>
    <name evidence="1" type="ORF">SEA_ANNADREAMY_174</name>
</gene>
<reference evidence="1 2" key="1">
    <citation type="submission" date="2018-06" db="EMBL/GenBank/DDBJ databases">
        <authorList>
            <person name="Moussa A."/>
            <person name="Couoh J.M."/>
            <person name="Harbem L."/>
            <person name="Okocha J.C."/>
            <person name="Taylor D."/>
            <person name="Teutsch A.B."/>
            <person name="Smith B.R."/>
            <person name="Suri N."/>
            <person name="Layton S.R."/>
            <person name="Kim T."/>
            <person name="Hughes L.E."/>
            <person name="Garlena R.A."/>
            <person name="Russell D.A."/>
            <person name="Pope W.H."/>
            <person name="Jacobs-Sera D."/>
            <person name="Hatfull G.F."/>
        </authorList>
    </citation>
    <scope>NUCLEOTIDE SEQUENCE [LARGE SCALE GENOMIC DNA]</scope>
</reference>
<dbReference type="KEGG" id="vg:55609316"/>
<dbReference type="EMBL" id="MH536811">
    <property type="protein sequence ID" value="AXG66261.1"/>
    <property type="molecule type" value="Genomic_DNA"/>
</dbReference>
<dbReference type="RefSeq" id="YP_009839110.1">
    <property type="nucleotide sequence ID" value="NC_048719.1"/>
</dbReference>
<name>A0A345GTI9_9CAUD</name>
<evidence type="ECO:0000313" key="2">
    <source>
        <dbReference type="Proteomes" id="UP000259354"/>
    </source>
</evidence>
<organism evidence="1 2">
    <name type="scientific">Streptomyces phage Annadreamy</name>
    <dbReference type="NCBI Taxonomy" id="2250335"/>
    <lineage>
        <taxon>Viruses</taxon>
        <taxon>Duplodnaviria</taxon>
        <taxon>Heunggongvirae</taxon>
        <taxon>Uroviricota</taxon>
        <taxon>Caudoviricetes</taxon>
        <taxon>Stanwilliamsviridae</taxon>
        <taxon>Loccivirinae</taxon>
        <taxon>Annadreamyvirus</taxon>
        <taxon>Annadreamyvirus annadreamy</taxon>
    </lineage>
</organism>
<dbReference type="Proteomes" id="UP000259354">
    <property type="component" value="Segment"/>
</dbReference>